<gene>
    <name evidence="6" type="ORF">HQ497_02320</name>
</gene>
<name>A0A972VTW5_9GAMM</name>
<dbReference type="SUPFAM" id="SSF52467">
    <property type="entry name" value="DHS-like NAD/FAD-binding domain"/>
    <property type="match status" value="1"/>
</dbReference>
<feature type="binding site" evidence="4">
    <location>
        <position position="181"/>
    </location>
    <ligand>
        <name>Zn(2+)</name>
        <dbReference type="ChEBI" id="CHEBI:29105"/>
    </ligand>
</feature>
<evidence type="ECO:0000313" key="7">
    <source>
        <dbReference type="Proteomes" id="UP000754644"/>
    </source>
</evidence>
<dbReference type="GO" id="GO:0017136">
    <property type="term" value="F:histone deacetylase activity, NAD-dependent"/>
    <property type="evidence" value="ECO:0007669"/>
    <property type="project" value="TreeGrafter"/>
</dbReference>
<dbReference type="InterPro" id="IPR026590">
    <property type="entry name" value="Ssirtuin_cat_dom"/>
</dbReference>
<feature type="active site" description="Proton acceptor" evidence="4">
    <location>
        <position position="122"/>
    </location>
</feature>
<evidence type="ECO:0000256" key="3">
    <source>
        <dbReference type="ARBA" id="ARBA00023027"/>
    </source>
</evidence>
<protein>
    <recommendedName>
        <fullName evidence="1">protein acetyllysine N-acetyltransferase</fullName>
        <ecNumber evidence="1">2.3.1.286</ecNumber>
    </recommendedName>
</protein>
<dbReference type="Gene3D" id="3.40.50.1220">
    <property type="entry name" value="TPP-binding domain"/>
    <property type="match status" value="1"/>
</dbReference>
<organism evidence="6 7">
    <name type="scientific">SAR86 cluster bacterium</name>
    <dbReference type="NCBI Taxonomy" id="2030880"/>
    <lineage>
        <taxon>Bacteria</taxon>
        <taxon>Pseudomonadati</taxon>
        <taxon>Pseudomonadota</taxon>
        <taxon>Gammaproteobacteria</taxon>
        <taxon>SAR86 cluster</taxon>
    </lineage>
</organism>
<dbReference type="PANTHER" id="PTHR11085:SF10">
    <property type="entry name" value="NAD-DEPENDENT PROTEIN DEACYLASE SIRTUIN-5, MITOCHONDRIAL-RELATED"/>
    <property type="match status" value="1"/>
</dbReference>
<dbReference type="EC" id="2.3.1.286" evidence="1"/>
<dbReference type="AlphaFoldDB" id="A0A972VTW5"/>
<dbReference type="NCBIfam" id="NF003738">
    <property type="entry name" value="PRK05333.1"/>
    <property type="match status" value="1"/>
</dbReference>
<keyword evidence="3" id="KW-0520">NAD</keyword>
<comment type="caution">
    <text evidence="6">The sequence shown here is derived from an EMBL/GenBank/DDBJ whole genome shotgun (WGS) entry which is preliminary data.</text>
</comment>
<dbReference type="Proteomes" id="UP000754644">
    <property type="component" value="Unassembled WGS sequence"/>
</dbReference>
<dbReference type="EMBL" id="JABMOJ010000078">
    <property type="protein sequence ID" value="NQV64175.1"/>
    <property type="molecule type" value="Genomic_DNA"/>
</dbReference>
<evidence type="ECO:0000256" key="4">
    <source>
        <dbReference type="PROSITE-ProRule" id="PRU00236"/>
    </source>
</evidence>
<feature type="domain" description="Deacetylase sirtuin-type" evidence="5">
    <location>
        <begin position="1"/>
        <end position="277"/>
    </location>
</feature>
<dbReference type="Pfam" id="PF02146">
    <property type="entry name" value="SIR2"/>
    <property type="match status" value="1"/>
</dbReference>
<dbReference type="InterPro" id="IPR003000">
    <property type="entry name" value="Sirtuin"/>
</dbReference>
<dbReference type="GO" id="GO:0070403">
    <property type="term" value="F:NAD+ binding"/>
    <property type="evidence" value="ECO:0007669"/>
    <property type="project" value="InterPro"/>
</dbReference>
<evidence type="ECO:0000256" key="2">
    <source>
        <dbReference type="ARBA" id="ARBA00022679"/>
    </source>
</evidence>
<dbReference type="PROSITE" id="PS50305">
    <property type="entry name" value="SIRTUIN"/>
    <property type="match status" value="1"/>
</dbReference>
<evidence type="ECO:0000313" key="6">
    <source>
        <dbReference type="EMBL" id="NQV64175.1"/>
    </source>
</evidence>
<keyword evidence="4" id="KW-0862">Zinc</keyword>
<dbReference type="InterPro" id="IPR026591">
    <property type="entry name" value="Sirtuin_cat_small_dom_sf"/>
</dbReference>
<accession>A0A972VTW5</accession>
<proteinExistence type="predicted"/>
<dbReference type="InterPro" id="IPR050134">
    <property type="entry name" value="NAD-dep_sirtuin_deacylases"/>
</dbReference>
<sequence>MTSDSKALTHLRSFIAQHRRLLVLTGAGCSAASGIPTYRNDSGEWQRNQPIQHADFINLAASRRRYWARSLAGWPLIDLAQPNAAHWTLAAMEARDQISMLVTQNVDRLHQQAGHQNVVDLHGRLDQVICLACHQVIERDHMQQQLLLLNNITRPIALALAPDGDADVEEQLTRELKVPDCERCGGILKPNVVFFGGAVPKTTVENIFSQLDQADGLLVVGSSLTVFSGFRFCRHAHQKGLPIAAINQGKTRADDLFSVKLEADCVATLAALESTNH</sequence>
<evidence type="ECO:0000256" key="1">
    <source>
        <dbReference type="ARBA" id="ARBA00012928"/>
    </source>
</evidence>
<feature type="binding site" evidence="4">
    <location>
        <position position="133"/>
    </location>
    <ligand>
        <name>Zn(2+)</name>
        <dbReference type="ChEBI" id="CHEBI:29105"/>
    </ligand>
</feature>
<evidence type="ECO:0000259" key="5">
    <source>
        <dbReference type="PROSITE" id="PS50305"/>
    </source>
</evidence>
<dbReference type="GO" id="GO:0046872">
    <property type="term" value="F:metal ion binding"/>
    <property type="evidence" value="ECO:0007669"/>
    <property type="project" value="UniProtKB-KW"/>
</dbReference>
<keyword evidence="4" id="KW-0479">Metal-binding</keyword>
<feature type="binding site" evidence="4">
    <location>
        <position position="184"/>
    </location>
    <ligand>
        <name>Zn(2+)</name>
        <dbReference type="ChEBI" id="CHEBI:29105"/>
    </ligand>
</feature>
<dbReference type="Gene3D" id="3.30.1600.10">
    <property type="entry name" value="SIR2/SIRT2 'Small Domain"/>
    <property type="match status" value="1"/>
</dbReference>
<keyword evidence="2" id="KW-0808">Transferase</keyword>
<feature type="binding site" evidence="4">
    <location>
        <position position="130"/>
    </location>
    <ligand>
        <name>Zn(2+)</name>
        <dbReference type="ChEBI" id="CHEBI:29105"/>
    </ligand>
</feature>
<dbReference type="InterPro" id="IPR029035">
    <property type="entry name" value="DHS-like_NAD/FAD-binding_dom"/>
</dbReference>
<reference evidence="6" key="1">
    <citation type="submission" date="2020-05" db="EMBL/GenBank/DDBJ databases">
        <title>Sulfur intermediates as new biogeochemical hubs in an aquatic model microbial ecosystem.</title>
        <authorList>
            <person name="Vigneron A."/>
        </authorList>
    </citation>
    <scope>NUCLEOTIDE SEQUENCE</scope>
    <source>
        <strain evidence="6">Bin.250</strain>
    </source>
</reference>
<dbReference type="PANTHER" id="PTHR11085">
    <property type="entry name" value="NAD-DEPENDENT PROTEIN DEACYLASE SIRTUIN-5, MITOCHONDRIAL-RELATED"/>
    <property type="match status" value="1"/>
</dbReference>